<name>M3J7R2_CANMX</name>
<keyword evidence="9" id="KW-1185">Reference proteome</keyword>
<evidence type="ECO:0000256" key="6">
    <source>
        <dbReference type="ARBA" id="ARBA00038255"/>
    </source>
</evidence>
<dbReference type="SMART" id="SM00320">
    <property type="entry name" value="WD40"/>
    <property type="match status" value="9"/>
</dbReference>
<keyword evidence="5" id="KW-0677">Repeat</keyword>
<organism evidence="8 9">
    <name type="scientific">Candida maltosa (strain Xu316)</name>
    <name type="common">Yeast</name>
    <dbReference type="NCBI Taxonomy" id="1245528"/>
    <lineage>
        <taxon>Eukaryota</taxon>
        <taxon>Fungi</taxon>
        <taxon>Dikarya</taxon>
        <taxon>Ascomycota</taxon>
        <taxon>Saccharomycotina</taxon>
        <taxon>Pichiomycetes</taxon>
        <taxon>Debaryomycetaceae</taxon>
        <taxon>Candida/Lodderomyces clade</taxon>
        <taxon>Candida</taxon>
    </lineage>
</organism>
<dbReference type="PROSITE" id="PS50082">
    <property type="entry name" value="WD_REPEATS_2"/>
    <property type="match status" value="1"/>
</dbReference>
<evidence type="ECO:0000256" key="3">
    <source>
        <dbReference type="ARBA" id="ARBA00022574"/>
    </source>
</evidence>
<dbReference type="OrthoDB" id="66881at2759"/>
<feature type="repeat" description="WD" evidence="7">
    <location>
        <begin position="194"/>
        <end position="235"/>
    </location>
</feature>
<comment type="caution">
    <text evidence="8">The sequence shown here is derived from an EMBL/GenBank/DDBJ whole genome shotgun (WGS) entry which is preliminary data.</text>
</comment>
<dbReference type="InterPro" id="IPR036322">
    <property type="entry name" value="WD40_repeat_dom_sf"/>
</dbReference>
<evidence type="ECO:0000256" key="7">
    <source>
        <dbReference type="PROSITE-ProRule" id="PRU00221"/>
    </source>
</evidence>
<dbReference type="AlphaFoldDB" id="M3J7R2"/>
<gene>
    <name evidence="8" type="ORF">G210_1407</name>
</gene>
<accession>M3J7R2</accession>
<proteinExistence type="inferred from homology"/>
<dbReference type="GO" id="GO:0005737">
    <property type="term" value="C:cytoplasm"/>
    <property type="evidence" value="ECO:0007669"/>
    <property type="project" value="UniProtKB-SubCell"/>
</dbReference>
<evidence type="ECO:0000313" key="9">
    <source>
        <dbReference type="Proteomes" id="UP000011777"/>
    </source>
</evidence>
<dbReference type="EMBL" id="AOGT01001261">
    <property type="protein sequence ID" value="EMG48093.1"/>
    <property type="molecule type" value="Genomic_DNA"/>
</dbReference>
<keyword evidence="3 7" id="KW-0853">WD repeat</keyword>
<evidence type="ECO:0000256" key="5">
    <source>
        <dbReference type="ARBA" id="ARBA00022737"/>
    </source>
</evidence>
<dbReference type="SUPFAM" id="SSF50978">
    <property type="entry name" value="WD40 repeat-like"/>
    <property type="match status" value="2"/>
</dbReference>
<dbReference type="HOGENOM" id="CLU_002615_0_1_1"/>
<feature type="non-terminal residue" evidence="8">
    <location>
        <position position="1"/>
    </location>
</feature>
<evidence type="ECO:0000313" key="8">
    <source>
        <dbReference type="EMBL" id="EMG48093.1"/>
    </source>
</evidence>
<dbReference type="OMA" id="GGAHRQW"/>
<comment type="subcellular location">
    <subcellularLocation>
        <location evidence="1">Cytoplasm</location>
    </subcellularLocation>
</comment>
<comment type="similarity">
    <text evidence="6">Belongs to the WD repeat WDR6 family.</text>
</comment>
<dbReference type="InterPro" id="IPR015943">
    <property type="entry name" value="WD40/YVTN_repeat-like_dom_sf"/>
</dbReference>
<keyword evidence="4" id="KW-0819">tRNA processing</keyword>
<reference evidence="8 9" key="1">
    <citation type="submission" date="2013-02" db="EMBL/GenBank/DDBJ databases">
        <title>Genome sequence of Candida maltosa Xu316, a potential industrial strain for xylitol and ethanol production.</title>
        <authorList>
            <person name="Yu J."/>
            <person name="Wang Q."/>
            <person name="Geng X."/>
            <person name="Bao W."/>
            <person name="He P."/>
            <person name="Cai J."/>
        </authorList>
    </citation>
    <scope>NUCLEOTIDE SEQUENCE [LARGE SCALE GENOMIC DNA]</scope>
    <source>
        <strain evidence="9">Xu316</strain>
    </source>
</reference>
<evidence type="ECO:0000256" key="1">
    <source>
        <dbReference type="ARBA" id="ARBA00004496"/>
    </source>
</evidence>
<dbReference type="STRING" id="1245528.M3J7R2"/>
<dbReference type="Proteomes" id="UP000011777">
    <property type="component" value="Unassembled WGS sequence"/>
</dbReference>
<dbReference type="Pfam" id="PF00400">
    <property type="entry name" value="WD40"/>
    <property type="match status" value="4"/>
</dbReference>
<protein>
    <submittedName>
        <fullName evidence="8">Uncharacterized protein</fullName>
    </submittedName>
</protein>
<dbReference type="InterPro" id="IPR001680">
    <property type="entry name" value="WD40_rpt"/>
</dbReference>
<keyword evidence="2" id="KW-0963">Cytoplasm</keyword>
<evidence type="ECO:0000256" key="4">
    <source>
        <dbReference type="ARBA" id="ARBA00022694"/>
    </source>
</evidence>
<sequence>MVPPEKEVAHQTEGALNPIHHYGPVTALRVFENFLLAGYGPILKIFQFDDVNAPQLIFNKQVFAKNKIHHIHVNSETNQVSITGGRSFMVIPLHDLVKNTYIELGEKTINEWIVSSFLLDANTLLLLNSHNTVVKVDLQQNYRILEKIDCGEKSILYSGTISQLPDGAIYVAAGTVMNGAIIWDLASRKIKHNLTEHEGSIFGVKIDYTGNYIISCSDDRSIKLHSFHDGKLLATGWGHGSRIWSLDFFKPDSSNKSSSVKLVSCGEDCTMRIWEYVPGNEMLQQIDLKEQVHRGKHIWSGDVDNLNLKIAVTGGADGKIRLHDLTPQHSEQINVASIPQALGLEFAKSEFIRDYFEVPDYDTLVILTSKGNLMMYQQGNFHSFGVYKEFSSFGIVSGFSELNLVLVSGPSGEICEDQSSFTFDVLQQNKIVRGFIEGGYIVNSELILYGFKSSYFYVWNETKQIEIMNVHCGGSGHRHYKFYKNNQSDYFKFVFTSKTHLCIFTHQVRFTENYGLIQNGTHGREIRDIAISRDNSLVLTSSEDSSIGVSKINGNGEIVGVWNMNNHVSGMQKVKFLSDKFAASSAANEEFIIWKITWMESTPMVVEHARLQPTKSTPDLRVMDFCSIATGNGFLLITVYSDSNVKVWDFDIDQGFKLISSFFYSTCCILNCELLKVREKGNYLVLGTTDGFVSIWDLADPTNVVLKTKKQLHQSGVKATCIFDDDNGDSILVTGGDDNSISVSRITADVAIEVIAVEENAASATITSIAYVGSGQFVVTSVDQIVRLWRFQNGKLTCLVAKYTTVADTGCCEIAIVNEKPMAVIGGAGMSCWEVQEIV</sequence>
<dbReference type="PANTHER" id="PTHR14344:SF3">
    <property type="entry name" value="WD REPEAT-CONTAINING PROTEIN 6"/>
    <property type="match status" value="1"/>
</dbReference>
<dbReference type="SUPFAM" id="SSF63829">
    <property type="entry name" value="Calcium-dependent phosphotriesterase"/>
    <property type="match status" value="1"/>
</dbReference>
<dbReference type="InterPro" id="IPR051973">
    <property type="entry name" value="tRNA_Anticodon_Mtase-Reg"/>
</dbReference>
<dbReference type="PANTHER" id="PTHR14344">
    <property type="entry name" value="WD REPEAT PROTEIN"/>
    <property type="match status" value="1"/>
</dbReference>
<dbReference type="GO" id="GO:0030488">
    <property type="term" value="P:tRNA methylation"/>
    <property type="evidence" value="ECO:0007669"/>
    <property type="project" value="TreeGrafter"/>
</dbReference>
<evidence type="ECO:0000256" key="2">
    <source>
        <dbReference type="ARBA" id="ARBA00022490"/>
    </source>
</evidence>
<dbReference type="Gene3D" id="2.130.10.10">
    <property type="entry name" value="YVTN repeat-like/Quinoprotein amine dehydrogenase"/>
    <property type="match status" value="3"/>
</dbReference>
<dbReference type="eggNOG" id="KOG0974">
    <property type="taxonomic scope" value="Eukaryota"/>
</dbReference>